<sequence>MNTSHDIKPPNQSRTGPSSSQQDQQADRRPASMVHSTHSHLETFDQATRDQLQEQKSKSSSSLLDTDHPLANKQAASAVDSDMGFQEANSGVQLDRDVQRSRRVADESKQKVQ</sequence>
<dbReference type="EMBL" id="JAIFTL010000199">
    <property type="protein sequence ID" value="KAG9321539.1"/>
    <property type="molecule type" value="Genomic_DNA"/>
</dbReference>
<evidence type="ECO:0000313" key="2">
    <source>
        <dbReference type="EMBL" id="KAG9321539.1"/>
    </source>
</evidence>
<protein>
    <submittedName>
        <fullName evidence="2">Uncharacterized protein</fullName>
    </submittedName>
</protein>
<evidence type="ECO:0000256" key="1">
    <source>
        <dbReference type="SAM" id="MobiDB-lite"/>
    </source>
</evidence>
<name>A0A9P8A360_MORAP</name>
<feature type="region of interest" description="Disordered" evidence="1">
    <location>
        <begin position="1"/>
        <end position="113"/>
    </location>
</feature>
<accession>A0A9P8A360</accession>
<proteinExistence type="predicted"/>
<organism evidence="2 3">
    <name type="scientific">Mortierella alpina</name>
    <name type="common">Oleaginous fungus</name>
    <name type="synonym">Mortierella renispora</name>
    <dbReference type="NCBI Taxonomy" id="64518"/>
    <lineage>
        <taxon>Eukaryota</taxon>
        <taxon>Fungi</taxon>
        <taxon>Fungi incertae sedis</taxon>
        <taxon>Mucoromycota</taxon>
        <taxon>Mortierellomycotina</taxon>
        <taxon>Mortierellomycetes</taxon>
        <taxon>Mortierellales</taxon>
        <taxon>Mortierellaceae</taxon>
        <taxon>Mortierella</taxon>
    </lineage>
</organism>
<comment type="caution">
    <text evidence="2">The sequence shown here is derived from an EMBL/GenBank/DDBJ whole genome shotgun (WGS) entry which is preliminary data.</text>
</comment>
<reference evidence="2" key="1">
    <citation type="submission" date="2021-07" db="EMBL/GenBank/DDBJ databases">
        <title>Draft genome of Mortierella alpina, strain LL118, isolated from an aspen leaf litter sample.</title>
        <authorList>
            <person name="Yang S."/>
            <person name="Vinatzer B.A."/>
        </authorList>
    </citation>
    <scope>NUCLEOTIDE SEQUENCE</scope>
    <source>
        <strain evidence="2">LL118</strain>
    </source>
</reference>
<dbReference type="AlphaFoldDB" id="A0A9P8A360"/>
<dbReference type="Proteomes" id="UP000717515">
    <property type="component" value="Unassembled WGS sequence"/>
</dbReference>
<evidence type="ECO:0000313" key="3">
    <source>
        <dbReference type="Proteomes" id="UP000717515"/>
    </source>
</evidence>
<feature type="compositionally biased region" description="Basic and acidic residues" evidence="1">
    <location>
        <begin position="39"/>
        <end position="57"/>
    </location>
</feature>
<feature type="compositionally biased region" description="Basic and acidic residues" evidence="1">
    <location>
        <begin position="94"/>
        <end position="113"/>
    </location>
</feature>
<gene>
    <name evidence="2" type="ORF">KVV02_007984</name>
</gene>